<dbReference type="EMBL" id="WJHE01000185">
    <property type="protein sequence ID" value="MST31958.1"/>
    <property type="molecule type" value="Genomic_DNA"/>
</dbReference>
<evidence type="ECO:0008006" key="3">
    <source>
        <dbReference type="Google" id="ProtNLM"/>
    </source>
</evidence>
<accession>A0ABW9QUA0</accession>
<sequence>MKLVRLGVVPHRMVGNRHRFNASDVLAFREREERRREEILAGMAPAEGCHTKDF</sequence>
<evidence type="ECO:0000313" key="2">
    <source>
        <dbReference type="Proteomes" id="UP000437736"/>
    </source>
</evidence>
<reference evidence="1 2" key="1">
    <citation type="submission" date="2019-11" db="EMBL/GenBank/DDBJ databases">
        <title>Acidiferrimicrobium australis gen. nov., sp. nov., an acidophilic and obligately heterotrophic, member of the Actinobacteria that catalyses dissimilatory oxido- reduction of iron isolated from metal-rich acidic water in Chile.</title>
        <authorList>
            <person name="Gonzalez D."/>
            <person name="Huber K."/>
            <person name="Hedrich S."/>
            <person name="Rojas-Villalobos C."/>
            <person name="Quatrini R."/>
            <person name="Dinamarca M.A."/>
            <person name="Schwarz A."/>
            <person name="Canales C."/>
            <person name="Nancucheo I."/>
        </authorList>
    </citation>
    <scope>NUCLEOTIDE SEQUENCE [LARGE SCALE GENOMIC DNA]</scope>
    <source>
        <strain evidence="1 2">USS-CCA1</strain>
    </source>
</reference>
<keyword evidence="2" id="KW-1185">Reference proteome</keyword>
<name>A0ABW9QUA0_9ACTN</name>
<evidence type="ECO:0000313" key="1">
    <source>
        <dbReference type="EMBL" id="MST31958.1"/>
    </source>
</evidence>
<comment type="caution">
    <text evidence="1">The sequence shown here is derived from an EMBL/GenBank/DDBJ whole genome shotgun (WGS) entry which is preliminary data.</text>
</comment>
<protein>
    <recommendedName>
        <fullName evidence="3">DNA-binding protein</fullName>
    </recommendedName>
</protein>
<dbReference type="Proteomes" id="UP000437736">
    <property type="component" value="Unassembled WGS sequence"/>
</dbReference>
<gene>
    <name evidence="1" type="ORF">GHK86_04355</name>
</gene>
<organism evidence="1 2">
    <name type="scientific">Acidiferrimicrobium australe</name>
    <dbReference type="NCBI Taxonomy" id="2664430"/>
    <lineage>
        <taxon>Bacteria</taxon>
        <taxon>Bacillati</taxon>
        <taxon>Actinomycetota</taxon>
        <taxon>Acidimicrobiia</taxon>
        <taxon>Acidimicrobiales</taxon>
        <taxon>Acidimicrobiaceae</taxon>
        <taxon>Acidiferrimicrobium</taxon>
    </lineage>
</organism>
<proteinExistence type="predicted"/>